<dbReference type="PANTHER" id="PTHR23354">
    <property type="entry name" value="NUCLEOLAR PROTEIN 7/ESTROGEN RECEPTOR COACTIVATOR-RELATED"/>
    <property type="match status" value="1"/>
</dbReference>
<evidence type="ECO:0000259" key="2">
    <source>
        <dbReference type="PROSITE" id="PS51886"/>
    </source>
</evidence>
<feature type="domain" description="TLDc" evidence="2">
    <location>
        <begin position="252"/>
        <end position="456"/>
    </location>
</feature>
<dbReference type="Pfam" id="PF07534">
    <property type="entry name" value="TLD"/>
    <property type="match status" value="1"/>
</dbReference>
<dbReference type="EMBL" id="JAFCMP010000529">
    <property type="protein sequence ID" value="KAG5177105.1"/>
    <property type="molecule type" value="Genomic_DNA"/>
</dbReference>
<dbReference type="SMART" id="SM00584">
    <property type="entry name" value="TLDc"/>
    <property type="match status" value="1"/>
</dbReference>
<keyword evidence="4" id="KW-1185">Reference proteome</keyword>
<organism evidence="3 4">
    <name type="scientific">Tribonema minus</name>
    <dbReference type="NCBI Taxonomy" id="303371"/>
    <lineage>
        <taxon>Eukaryota</taxon>
        <taxon>Sar</taxon>
        <taxon>Stramenopiles</taxon>
        <taxon>Ochrophyta</taxon>
        <taxon>PX clade</taxon>
        <taxon>Xanthophyceae</taxon>
        <taxon>Tribonematales</taxon>
        <taxon>Tribonemataceae</taxon>
        <taxon>Tribonema</taxon>
    </lineage>
</organism>
<dbReference type="Proteomes" id="UP000664859">
    <property type="component" value="Unassembled WGS sequence"/>
</dbReference>
<name>A0A835YL28_9STRA</name>
<evidence type="ECO:0000313" key="3">
    <source>
        <dbReference type="EMBL" id="KAG5177105.1"/>
    </source>
</evidence>
<feature type="region of interest" description="Disordered" evidence="1">
    <location>
        <begin position="105"/>
        <end position="134"/>
    </location>
</feature>
<evidence type="ECO:0000313" key="4">
    <source>
        <dbReference type="Proteomes" id="UP000664859"/>
    </source>
</evidence>
<dbReference type="OrthoDB" id="289228at2759"/>
<dbReference type="InterPro" id="IPR006571">
    <property type="entry name" value="TLDc_dom"/>
</dbReference>
<comment type="caution">
    <text evidence="3">The sequence shown here is derived from an EMBL/GenBank/DDBJ whole genome shotgun (WGS) entry which is preliminary data.</text>
</comment>
<protein>
    <submittedName>
        <fullName evidence="3">TLD-domain-containing protein</fullName>
    </submittedName>
</protein>
<gene>
    <name evidence="3" type="ORF">JKP88DRAFT_333506</name>
</gene>
<feature type="compositionally biased region" description="Basic and acidic residues" evidence="1">
    <location>
        <begin position="111"/>
        <end position="134"/>
    </location>
</feature>
<accession>A0A835YL28</accession>
<evidence type="ECO:0000256" key="1">
    <source>
        <dbReference type="SAM" id="MobiDB-lite"/>
    </source>
</evidence>
<sequence length="522" mass="55568">MGLAQCKTGEGLVSDELVELHTRLTEEGGAVNPEAFAAFVGLPELPWFAQQLAAVYATGGEGAEVSHSVAEGGVTLSLAAFGEGIANTCRGKRASALHILFNASRAQQGTEGERSPSSDPPLREGGDGVEGRLPEGVLDKRGLARVFTLTHAAGRAAWGHPVELAQFKASRMAAALLAHIASMNASDAVLSGGGSSSSIGGGGGGGITFDQFAQWAAEEAPFLHHALGTYMQRRCFPDDKLPPSAPKFETPRLLQPSSVLSGLGPELLGLAIGRVMAQGPWVRLFTSDEDGLSFNRLCHSIMGYGGPSLLVLRDRVSGAVLGGVASDTWRELNTFYGGSESFLFQLSPSFRVCQSKPASERNYMYLNLKTKVLYHNIIEHCTAEGNYMYLNLKGFSLPHGLGMGGTRDNFRFFIPESFDAEASVAKSNCMTFEPGELCPSANRRFEIDSLEVWGLGGEEAVSAGLDARMRHRAAVAHTLNKARKVDKAKFLDNEFDREFLLGKTFNGGGGGGGKGENRYGNA</sequence>
<dbReference type="PROSITE" id="PS51886">
    <property type="entry name" value="TLDC"/>
    <property type="match status" value="1"/>
</dbReference>
<dbReference type="PANTHER" id="PTHR23354:SF108">
    <property type="entry name" value="RE10231P"/>
    <property type="match status" value="1"/>
</dbReference>
<reference evidence="3" key="1">
    <citation type="submission" date="2021-02" db="EMBL/GenBank/DDBJ databases">
        <title>First Annotated Genome of the Yellow-green Alga Tribonema minus.</title>
        <authorList>
            <person name="Mahan K.M."/>
        </authorList>
    </citation>
    <scope>NUCLEOTIDE SEQUENCE</scope>
    <source>
        <strain evidence="3">UTEX B ZZ1240</strain>
    </source>
</reference>
<dbReference type="AlphaFoldDB" id="A0A835YL28"/>
<proteinExistence type="predicted"/>